<accession>A0ABU0APQ5</accession>
<evidence type="ECO:0000313" key="1">
    <source>
        <dbReference type="EMBL" id="MDQ0273190.1"/>
    </source>
</evidence>
<gene>
    <name evidence="1" type="ORF">J2S17_005111</name>
</gene>
<reference evidence="1 2" key="1">
    <citation type="submission" date="2023-07" db="EMBL/GenBank/DDBJ databases">
        <title>Genomic Encyclopedia of Type Strains, Phase IV (KMG-IV): sequencing the most valuable type-strain genomes for metagenomic binning, comparative biology and taxonomic classification.</title>
        <authorList>
            <person name="Goeker M."/>
        </authorList>
    </citation>
    <scope>NUCLEOTIDE SEQUENCE [LARGE SCALE GENOMIC DNA]</scope>
    <source>
        <strain evidence="1 2">DSM 23494</strain>
    </source>
</reference>
<evidence type="ECO:0000313" key="2">
    <source>
        <dbReference type="Proteomes" id="UP001238088"/>
    </source>
</evidence>
<sequence>MIAPTVQKEMRQPEKNIYIAGAKKLRESTDFYEQGRSIVAVITLLQKGGVASSRVKLSPKLLGDN</sequence>
<name>A0ABU0APQ5_9BACI</name>
<dbReference type="Proteomes" id="UP001238088">
    <property type="component" value="Unassembled WGS sequence"/>
</dbReference>
<proteinExistence type="predicted"/>
<comment type="caution">
    <text evidence="1">The sequence shown here is derived from an EMBL/GenBank/DDBJ whole genome shotgun (WGS) entry which is preliminary data.</text>
</comment>
<keyword evidence="2" id="KW-1185">Reference proteome</keyword>
<protein>
    <submittedName>
        <fullName evidence="1">Uncharacterized protein</fullName>
    </submittedName>
</protein>
<organism evidence="1 2">
    <name type="scientific">Cytobacillus purgationiresistens</name>
    <dbReference type="NCBI Taxonomy" id="863449"/>
    <lineage>
        <taxon>Bacteria</taxon>
        <taxon>Bacillati</taxon>
        <taxon>Bacillota</taxon>
        <taxon>Bacilli</taxon>
        <taxon>Bacillales</taxon>
        <taxon>Bacillaceae</taxon>
        <taxon>Cytobacillus</taxon>
    </lineage>
</organism>
<dbReference type="EMBL" id="JAUSUB010000034">
    <property type="protein sequence ID" value="MDQ0273190.1"/>
    <property type="molecule type" value="Genomic_DNA"/>
</dbReference>